<dbReference type="Pfam" id="PF00082">
    <property type="entry name" value="Peptidase_S8"/>
    <property type="match status" value="1"/>
</dbReference>
<gene>
    <name evidence="14" type="primary">mycP</name>
    <name evidence="14" type="ORF">J4032_31670</name>
</gene>
<dbReference type="PRINTS" id="PR00723">
    <property type="entry name" value="SUBTILISIN"/>
</dbReference>
<sequence length="388" mass="39625">MLLVGIAAGPAHADSIRSQQWHLDAMGAEEIWEISTGQGVKVAVIDSGVNATNPDLMGQVLKGKDLAPKEAGDEHTDYHGHGTSMAGLIAGTGESGGGDGAFGLAPGAKILPIRIPDSGWDINRSSKIKEYNRAASDGIRYATDEGAKVINMSQKVLEGSPELTAAVKYALDKGSLVFAGSGNDGDNSQGYPASTPGVVGVGALGKDLKKTEESQWGPQVDVSAPGEEMVHACNGKTGLCKSHGTSDATAIASATAALIWSKHPEWTNNQVLRVMLNTISAPTSGNKRNDYIGYGAVRPLRALKTPGDPGPADVFPLPDLAAAEPKSPSPEASEPVDSSESGTDDKPASAASAADGSSNTGLWIGLGVAAAALIGAAIAISVTRSRRS</sequence>
<accession>A0ABY3WZ25</accession>
<keyword evidence="4 10" id="KW-0645">Protease</keyword>
<evidence type="ECO:0000256" key="8">
    <source>
        <dbReference type="ARBA" id="ARBA00022989"/>
    </source>
</evidence>
<feature type="domain" description="Peptidase S8/S53" evidence="13">
    <location>
        <begin position="37"/>
        <end position="295"/>
    </location>
</feature>
<dbReference type="InterPro" id="IPR023827">
    <property type="entry name" value="Peptidase_S8_Asp-AS"/>
</dbReference>
<feature type="active site" description="Charge relay system" evidence="10">
    <location>
        <position position="46"/>
    </location>
</feature>
<evidence type="ECO:0000256" key="4">
    <source>
        <dbReference type="ARBA" id="ARBA00022670"/>
    </source>
</evidence>
<dbReference type="InterPro" id="IPR015500">
    <property type="entry name" value="Peptidase_S8_subtilisin-rel"/>
</dbReference>
<feature type="transmembrane region" description="Helical" evidence="12">
    <location>
        <begin position="362"/>
        <end position="382"/>
    </location>
</feature>
<keyword evidence="6 10" id="KW-0378">Hydrolase</keyword>
<dbReference type="InterPro" id="IPR000209">
    <property type="entry name" value="Peptidase_S8/S53_dom"/>
</dbReference>
<comment type="similarity">
    <text evidence="2 10">Belongs to the peptidase S8 family.</text>
</comment>
<proteinExistence type="inferred from homology"/>
<evidence type="ECO:0000256" key="9">
    <source>
        <dbReference type="ARBA" id="ARBA00023136"/>
    </source>
</evidence>
<reference evidence="14 15" key="1">
    <citation type="submission" date="2021-03" db="EMBL/GenBank/DDBJ databases">
        <title>Complete genome of Streptomyces formicae strain 1H-GS9 (DSM 100524).</title>
        <authorList>
            <person name="Atanasov K.E."/>
            <person name="Altabella T."/>
            <person name="Ferrer A."/>
        </authorList>
    </citation>
    <scope>NUCLEOTIDE SEQUENCE [LARGE SCALE GENOMIC DNA]</scope>
    <source>
        <strain evidence="14 15">1H-GS9</strain>
    </source>
</reference>
<feature type="compositionally biased region" description="Low complexity" evidence="11">
    <location>
        <begin position="348"/>
        <end position="358"/>
    </location>
</feature>
<feature type="active site" description="Charge relay system" evidence="10">
    <location>
        <position position="246"/>
    </location>
</feature>
<feature type="compositionally biased region" description="Low complexity" evidence="11">
    <location>
        <begin position="321"/>
        <end position="335"/>
    </location>
</feature>
<organism evidence="14 15">
    <name type="scientific">Streptomyces formicae</name>
    <dbReference type="NCBI Taxonomy" id="1616117"/>
    <lineage>
        <taxon>Bacteria</taxon>
        <taxon>Bacillati</taxon>
        <taxon>Actinomycetota</taxon>
        <taxon>Actinomycetes</taxon>
        <taxon>Kitasatosporales</taxon>
        <taxon>Streptomycetaceae</taxon>
        <taxon>Streptomyces</taxon>
    </lineage>
</organism>
<dbReference type="NCBIfam" id="TIGR03921">
    <property type="entry name" value="T7SS_mycosin"/>
    <property type="match status" value="1"/>
</dbReference>
<keyword evidence="15" id="KW-1185">Reference proteome</keyword>
<evidence type="ECO:0000256" key="7">
    <source>
        <dbReference type="ARBA" id="ARBA00022825"/>
    </source>
</evidence>
<dbReference type="InterPro" id="IPR050131">
    <property type="entry name" value="Peptidase_S8_subtilisin-like"/>
</dbReference>
<feature type="active site" description="Charge relay system" evidence="10">
    <location>
        <position position="81"/>
    </location>
</feature>
<keyword evidence="5 12" id="KW-0812">Transmembrane</keyword>
<dbReference type="GO" id="GO:0006508">
    <property type="term" value="P:proteolysis"/>
    <property type="evidence" value="ECO:0007669"/>
    <property type="project" value="UniProtKB-KW"/>
</dbReference>
<dbReference type="PANTHER" id="PTHR43806">
    <property type="entry name" value="PEPTIDASE S8"/>
    <property type="match status" value="1"/>
</dbReference>
<keyword evidence="7 10" id="KW-0720">Serine protease</keyword>
<keyword evidence="3" id="KW-1003">Cell membrane</keyword>
<keyword evidence="8 12" id="KW-1133">Transmembrane helix</keyword>
<dbReference type="Gene3D" id="3.40.50.200">
    <property type="entry name" value="Peptidase S8/S53 domain"/>
    <property type="match status" value="1"/>
</dbReference>
<dbReference type="PANTHER" id="PTHR43806:SF11">
    <property type="entry name" value="CEREVISIN-RELATED"/>
    <property type="match status" value="1"/>
</dbReference>
<dbReference type="InterPro" id="IPR023834">
    <property type="entry name" value="T7SS_pept_S8A_mycosin"/>
</dbReference>
<dbReference type="PROSITE" id="PS00136">
    <property type="entry name" value="SUBTILASE_ASP"/>
    <property type="match status" value="1"/>
</dbReference>
<dbReference type="SUPFAM" id="SSF52743">
    <property type="entry name" value="Subtilisin-like"/>
    <property type="match status" value="1"/>
</dbReference>
<dbReference type="Proteomes" id="UP000828924">
    <property type="component" value="Chromosome"/>
</dbReference>
<evidence type="ECO:0000256" key="5">
    <source>
        <dbReference type="ARBA" id="ARBA00022692"/>
    </source>
</evidence>
<evidence type="ECO:0000256" key="1">
    <source>
        <dbReference type="ARBA" id="ARBA00004162"/>
    </source>
</evidence>
<evidence type="ECO:0000256" key="10">
    <source>
        <dbReference type="PROSITE-ProRule" id="PRU01240"/>
    </source>
</evidence>
<evidence type="ECO:0000313" key="15">
    <source>
        <dbReference type="Proteomes" id="UP000828924"/>
    </source>
</evidence>
<evidence type="ECO:0000256" key="3">
    <source>
        <dbReference type="ARBA" id="ARBA00022475"/>
    </source>
</evidence>
<evidence type="ECO:0000256" key="11">
    <source>
        <dbReference type="SAM" id="MobiDB-lite"/>
    </source>
</evidence>
<evidence type="ECO:0000256" key="12">
    <source>
        <dbReference type="SAM" id="Phobius"/>
    </source>
</evidence>
<evidence type="ECO:0000256" key="6">
    <source>
        <dbReference type="ARBA" id="ARBA00022801"/>
    </source>
</evidence>
<comment type="subcellular location">
    <subcellularLocation>
        <location evidence="1">Cell membrane</location>
        <topology evidence="1">Single-pass membrane protein</topology>
    </subcellularLocation>
</comment>
<protein>
    <submittedName>
        <fullName evidence="14">Type VII secretion-associated serine protease mycosin</fullName>
    </submittedName>
</protein>
<evidence type="ECO:0000259" key="13">
    <source>
        <dbReference type="Pfam" id="PF00082"/>
    </source>
</evidence>
<name>A0ABY3WZ25_9ACTN</name>
<evidence type="ECO:0000313" key="14">
    <source>
        <dbReference type="EMBL" id="UNM16826.1"/>
    </source>
</evidence>
<dbReference type="InterPro" id="IPR036852">
    <property type="entry name" value="Peptidase_S8/S53_dom_sf"/>
</dbReference>
<keyword evidence="9 12" id="KW-0472">Membrane</keyword>
<dbReference type="PROSITE" id="PS51892">
    <property type="entry name" value="SUBTILASE"/>
    <property type="match status" value="1"/>
</dbReference>
<feature type="region of interest" description="Disordered" evidence="11">
    <location>
        <begin position="303"/>
        <end position="358"/>
    </location>
</feature>
<dbReference type="GO" id="GO:0008233">
    <property type="term" value="F:peptidase activity"/>
    <property type="evidence" value="ECO:0007669"/>
    <property type="project" value="UniProtKB-KW"/>
</dbReference>
<evidence type="ECO:0000256" key="2">
    <source>
        <dbReference type="ARBA" id="ARBA00011073"/>
    </source>
</evidence>
<dbReference type="EMBL" id="CP071872">
    <property type="protein sequence ID" value="UNM16826.1"/>
    <property type="molecule type" value="Genomic_DNA"/>
</dbReference>